<dbReference type="InterPro" id="IPR051560">
    <property type="entry name" value="MAM_domain-containing"/>
</dbReference>
<dbReference type="SUPFAM" id="SSF49899">
    <property type="entry name" value="Concanavalin A-like lectins/glucanases"/>
    <property type="match status" value="1"/>
</dbReference>
<evidence type="ECO:0000256" key="1">
    <source>
        <dbReference type="ARBA" id="ARBA00022536"/>
    </source>
</evidence>
<dbReference type="CDD" id="cd00054">
    <property type="entry name" value="EGF_CA"/>
    <property type="match status" value="1"/>
</dbReference>
<dbReference type="AlphaFoldDB" id="A0A6J8C2Q6"/>
<evidence type="ECO:0000256" key="3">
    <source>
        <dbReference type="ARBA" id="ARBA00022737"/>
    </source>
</evidence>
<dbReference type="Gene3D" id="2.60.120.200">
    <property type="match status" value="1"/>
</dbReference>
<feature type="compositionally biased region" description="Basic residues" evidence="6">
    <location>
        <begin position="66"/>
        <end position="75"/>
    </location>
</feature>
<feature type="disulfide bond" evidence="5">
    <location>
        <begin position="159"/>
        <end position="168"/>
    </location>
</feature>
<dbReference type="FunFam" id="2.10.25.10:FF:000066">
    <property type="entry name" value="FAT atypical cadherin 4"/>
    <property type="match status" value="1"/>
</dbReference>
<dbReference type="InterPro" id="IPR013320">
    <property type="entry name" value="ConA-like_dom_sf"/>
</dbReference>
<evidence type="ECO:0000313" key="10">
    <source>
        <dbReference type="EMBL" id="CAC5390463.1"/>
    </source>
</evidence>
<accession>A0A6J8C2Q6</accession>
<dbReference type="SMART" id="SM00181">
    <property type="entry name" value="EGF"/>
    <property type="match status" value="4"/>
</dbReference>
<dbReference type="PROSITE" id="PS50060">
    <property type="entry name" value="MAM_2"/>
    <property type="match status" value="1"/>
</dbReference>
<feature type="domain" description="EGF-like" evidence="8">
    <location>
        <begin position="205"/>
        <end position="241"/>
    </location>
</feature>
<keyword evidence="11" id="KW-1185">Reference proteome</keyword>
<evidence type="ECO:0000256" key="6">
    <source>
        <dbReference type="SAM" id="MobiDB-lite"/>
    </source>
</evidence>
<dbReference type="OrthoDB" id="6076444at2759"/>
<name>A0A6J8C2Q6_MYTCO</name>
<keyword evidence="1 5" id="KW-0245">EGF-like domain</keyword>
<dbReference type="PROSITE" id="PS50026">
    <property type="entry name" value="EGF_3"/>
    <property type="match status" value="3"/>
</dbReference>
<feature type="domain" description="EGF-like" evidence="8">
    <location>
        <begin position="242"/>
        <end position="277"/>
    </location>
</feature>
<protein>
    <submittedName>
        <fullName evidence="10">Uncharacterized protein</fullName>
    </submittedName>
</protein>
<dbReference type="PROSITE" id="PS01186">
    <property type="entry name" value="EGF_2"/>
    <property type="match status" value="2"/>
</dbReference>
<evidence type="ECO:0000259" key="8">
    <source>
        <dbReference type="PROSITE" id="PS50026"/>
    </source>
</evidence>
<comment type="caution">
    <text evidence="5">Lacks conserved residue(s) required for the propagation of feature annotation.</text>
</comment>
<feature type="domain" description="EGF-like" evidence="8">
    <location>
        <begin position="133"/>
        <end position="169"/>
    </location>
</feature>
<feature type="transmembrane region" description="Helical" evidence="7">
    <location>
        <begin position="108"/>
        <end position="130"/>
    </location>
</feature>
<dbReference type="PANTHER" id="PTHR23282:SF142">
    <property type="entry name" value="MAM DOMAIN-CONTAINING PROTEIN"/>
    <property type="match status" value="1"/>
</dbReference>
<keyword evidence="7" id="KW-0812">Transmembrane</keyword>
<keyword evidence="4 5" id="KW-1015">Disulfide bond</keyword>
<gene>
    <name evidence="10" type="ORF">MCOR_25558</name>
</gene>
<keyword evidence="2" id="KW-0732">Signal</keyword>
<dbReference type="PRINTS" id="PR00020">
    <property type="entry name" value="MAMDOMAIN"/>
</dbReference>
<evidence type="ECO:0000256" key="2">
    <source>
        <dbReference type="ARBA" id="ARBA00022729"/>
    </source>
</evidence>
<keyword evidence="7" id="KW-0472">Membrane</keyword>
<evidence type="ECO:0000256" key="7">
    <source>
        <dbReference type="SAM" id="Phobius"/>
    </source>
</evidence>
<reference evidence="10 11" key="1">
    <citation type="submission" date="2020-06" db="EMBL/GenBank/DDBJ databases">
        <authorList>
            <person name="Li R."/>
            <person name="Bekaert M."/>
        </authorList>
    </citation>
    <scope>NUCLEOTIDE SEQUENCE [LARGE SCALE GENOMIC DNA]</scope>
    <source>
        <strain evidence="11">wild</strain>
    </source>
</reference>
<dbReference type="Gene3D" id="2.10.25.10">
    <property type="entry name" value="Laminin"/>
    <property type="match status" value="4"/>
</dbReference>
<dbReference type="EMBL" id="CACVKT020004528">
    <property type="protein sequence ID" value="CAC5390463.1"/>
    <property type="molecule type" value="Genomic_DNA"/>
</dbReference>
<evidence type="ECO:0000313" key="11">
    <source>
        <dbReference type="Proteomes" id="UP000507470"/>
    </source>
</evidence>
<evidence type="ECO:0000256" key="5">
    <source>
        <dbReference type="PROSITE-ProRule" id="PRU00076"/>
    </source>
</evidence>
<proteinExistence type="predicted"/>
<evidence type="ECO:0000259" key="9">
    <source>
        <dbReference type="PROSITE" id="PS50060"/>
    </source>
</evidence>
<feature type="disulfide bond" evidence="5">
    <location>
        <begin position="231"/>
        <end position="240"/>
    </location>
</feature>
<keyword evidence="7" id="KW-1133">Transmembrane helix</keyword>
<dbReference type="InterPro" id="IPR000998">
    <property type="entry name" value="MAM_dom"/>
</dbReference>
<dbReference type="InterPro" id="IPR000742">
    <property type="entry name" value="EGF"/>
</dbReference>
<organism evidence="10 11">
    <name type="scientific">Mytilus coruscus</name>
    <name type="common">Sea mussel</name>
    <dbReference type="NCBI Taxonomy" id="42192"/>
    <lineage>
        <taxon>Eukaryota</taxon>
        <taxon>Metazoa</taxon>
        <taxon>Spiralia</taxon>
        <taxon>Lophotrochozoa</taxon>
        <taxon>Mollusca</taxon>
        <taxon>Bivalvia</taxon>
        <taxon>Autobranchia</taxon>
        <taxon>Pteriomorphia</taxon>
        <taxon>Mytilida</taxon>
        <taxon>Mytiloidea</taxon>
        <taxon>Mytilidae</taxon>
        <taxon>Mytilinae</taxon>
        <taxon>Mytilus</taxon>
    </lineage>
</organism>
<dbReference type="SUPFAM" id="SSF57196">
    <property type="entry name" value="EGF/Laminin"/>
    <property type="match status" value="4"/>
</dbReference>
<dbReference type="Proteomes" id="UP000507470">
    <property type="component" value="Unassembled WGS sequence"/>
</dbReference>
<dbReference type="PROSITE" id="PS00022">
    <property type="entry name" value="EGF_1"/>
    <property type="match status" value="2"/>
</dbReference>
<dbReference type="Pfam" id="PF00008">
    <property type="entry name" value="EGF"/>
    <property type="match status" value="1"/>
</dbReference>
<feature type="domain" description="MAM" evidence="9">
    <location>
        <begin position="279"/>
        <end position="430"/>
    </location>
</feature>
<feature type="region of interest" description="Disordered" evidence="6">
    <location>
        <begin position="38"/>
        <end position="85"/>
    </location>
</feature>
<keyword evidence="3" id="KW-0677">Repeat</keyword>
<dbReference type="GO" id="GO:0016020">
    <property type="term" value="C:membrane"/>
    <property type="evidence" value="ECO:0007669"/>
    <property type="project" value="InterPro"/>
</dbReference>
<sequence>MAVNYKKGFRTYENEKFDKKVTVVGDEDDDQPDYEEIAEYVDKPSEEKKNQNKYTDWSECGTTKSRNSHKKKKSGNNKNENTKDIDLQLPTQQNLVDLKVVSRKWRTACVVSAFVYVGLTSLGVLVWLMVSTNASPCVYVQCLHNGNCSVSGDKAICNCRDGFYGLKCEGTPCVNYSCDNGGTCFLDEFQPKCACKNGFTGDHCSTTPCSISPCKHAGTCSVIGSGFSCACLNGFTGLQCESTPCVRYSCFNGGTCFLDKFQPNCTCEKGFTGDHCKIYVADFENGFDFMFIQDLDDDFDWRGHSGSTPSTSTGPSAAYKGNYYLYFETSNGNTGSIARLVSRDFIFEFPGCLKFHYHMFGSTMGTLNVYQGNRLIWRKTGNQGNQWQLAELVLQANSCNCSKIYFEAVRGTSHTSDIAIDDVEVHPSRC</sequence>
<dbReference type="PANTHER" id="PTHR23282">
    <property type="entry name" value="APICAL ENDOSOMAL GLYCOPROTEIN PRECURSOR"/>
    <property type="match status" value="1"/>
</dbReference>
<dbReference type="Pfam" id="PF00629">
    <property type="entry name" value="MAM"/>
    <property type="match status" value="1"/>
</dbReference>
<feature type="compositionally biased region" description="Basic and acidic residues" evidence="6">
    <location>
        <begin position="40"/>
        <end position="50"/>
    </location>
</feature>
<dbReference type="SMART" id="SM00137">
    <property type="entry name" value="MAM"/>
    <property type="match status" value="1"/>
</dbReference>
<evidence type="ECO:0000256" key="4">
    <source>
        <dbReference type="ARBA" id="ARBA00023157"/>
    </source>
</evidence>
<feature type="disulfide bond" evidence="5">
    <location>
        <begin position="267"/>
        <end position="276"/>
    </location>
</feature>
<dbReference type="CDD" id="cd06263">
    <property type="entry name" value="MAM"/>
    <property type="match status" value="1"/>
</dbReference>